<accession>A0ABW4TNJ5</accession>
<dbReference type="InterPro" id="IPR001607">
    <property type="entry name" value="Znf_UBP"/>
</dbReference>
<evidence type="ECO:0000256" key="10">
    <source>
        <dbReference type="RuleBase" id="RU366002"/>
    </source>
</evidence>
<dbReference type="Proteomes" id="UP001597351">
    <property type="component" value="Unassembled WGS sequence"/>
</dbReference>
<dbReference type="PANTHER" id="PTHR10110:SF86">
    <property type="entry name" value="SODIUM_HYDROGEN EXCHANGER 7"/>
    <property type="match status" value="1"/>
</dbReference>
<dbReference type="NCBIfam" id="TIGR00831">
    <property type="entry name" value="a_cpa1"/>
    <property type="match status" value="1"/>
</dbReference>
<comment type="subcellular location">
    <subcellularLocation>
        <location evidence="1 10">Cell membrane</location>
        <topology evidence="1 10">Multi-pass membrane protein</topology>
    </subcellularLocation>
</comment>
<reference evidence="14" key="1">
    <citation type="journal article" date="2019" name="Int. J. Syst. Evol. Microbiol.">
        <title>The Global Catalogue of Microorganisms (GCM) 10K type strain sequencing project: providing services to taxonomists for standard genome sequencing and annotation.</title>
        <authorList>
            <consortium name="The Broad Institute Genomics Platform"/>
            <consortium name="The Broad Institute Genome Sequencing Center for Infectious Disease"/>
            <person name="Wu L."/>
            <person name="Ma J."/>
        </authorList>
    </citation>
    <scope>NUCLEOTIDE SEQUENCE [LARGE SCALE GENOMIC DNA]</scope>
    <source>
        <strain evidence="14">CGMCC 1.12477</strain>
    </source>
</reference>
<keyword evidence="9 10" id="KW-0739">Sodium transport</keyword>
<comment type="similarity">
    <text evidence="10">Belongs to the monovalent cation:proton antiporter 1 (CPA1) transporter (TC 2.A.36) family.</text>
</comment>
<evidence type="ECO:0000256" key="7">
    <source>
        <dbReference type="ARBA" id="ARBA00023065"/>
    </source>
</evidence>
<evidence type="ECO:0000256" key="11">
    <source>
        <dbReference type="SAM" id="Coils"/>
    </source>
</evidence>
<feature type="transmembrane region" description="Helical" evidence="10">
    <location>
        <begin position="184"/>
        <end position="205"/>
    </location>
</feature>
<comment type="caution">
    <text evidence="13">The sequence shown here is derived from an EMBL/GenBank/DDBJ whole genome shotgun (WGS) entry which is preliminary data.</text>
</comment>
<sequence length="620" mass="66677">MGRVEIALFLVALTVVVLTGTAVADRVNVPAPLVLVVVGVLGSYLPGMPEVHLEAEVVLLGLLPPLLYAAALQTSLVDFNANRRPILLLSVGLILFTTVGVAAVVRLILPELSWPLALALGAVVAPPDAVAATAIGRRIGLPRRVVTILEGESLFNDATALVSLRTALAAAAGGVGVLEVGGEFLLAAVGGAVIGFAVFLVVARVRRRVHDPLLDTGISLVVPFASYLLAEEVGASGVISVVVAGLLLGHKAPILQTAQSRIAERMNWRTIAFILENTVFLLIGLQARWIVDGLAESEIPASQVALVCAGTLVAVVVLRLVWVFTTSQLLTRPSSERPPAAISLLVGWAGMRGVVTLAAAFVIPEESDYREVLLLAAFTVVAGTLFAQGLTLPWLARRLDVPTPDPAEDALARASLLQEAAKAGERVLREQEDEDPHDVVGSIRTRVEQRNNAAWERLGPNLDEETPSEHYTRLRRAMIDAERGRVLEIRSEGRVASDVVAEVLVMLDVEESMLDAARQSREELRSERTGERSQQVTECEDLERSPVVDADPGEGCETCLEEGTRWVHLRLCLECGYIGCCDSSPQRHASAHFHDTSHPVMQSAEPGEQWRWCFVHHLTA</sequence>
<evidence type="ECO:0000256" key="2">
    <source>
        <dbReference type="ARBA" id="ARBA00022448"/>
    </source>
</evidence>
<dbReference type="EMBL" id="JBHUGD010000003">
    <property type="protein sequence ID" value="MFD1947556.1"/>
    <property type="molecule type" value="Genomic_DNA"/>
</dbReference>
<evidence type="ECO:0000256" key="1">
    <source>
        <dbReference type="ARBA" id="ARBA00004651"/>
    </source>
</evidence>
<dbReference type="InterPro" id="IPR004705">
    <property type="entry name" value="Cation/H_exchanger_CPA1_bac"/>
</dbReference>
<evidence type="ECO:0000256" key="3">
    <source>
        <dbReference type="ARBA" id="ARBA00022475"/>
    </source>
</evidence>
<keyword evidence="14" id="KW-1185">Reference proteome</keyword>
<feature type="transmembrane region" description="Helical" evidence="10">
    <location>
        <begin position="270"/>
        <end position="291"/>
    </location>
</feature>
<evidence type="ECO:0000256" key="8">
    <source>
        <dbReference type="ARBA" id="ARBA00023136"/>
    </source>
</evidence>
<dbReference type="Pfam" id="PF00999">
    <property type="entry name" value="Na_H_Exchanger"/>
    <property type="match status" value="1"/>
</dbReference>
<dbReference type="PROSITE" id="PS50271">
    <property type="entry name" value="ZF_UBP"/>
    <property type="match status" value="1"/>
</dbReference>
<organism evidence="13 14">
    <name type="scientific">Nocardioides aestuarii</name>
    <dbReference type="NCBI Taxonomy" id="252231"/>
    <lineage>
        <taxon>Bacteria</taxon>
        <taxon>Bacillati</taxon>
        <taxon>Actinomycetota</taxon>
        <taxon>Actinomycetes</taxon>
        <taxon>Propionibacteriales</taxon>
        <taxon>Nocardioidaceae</taxon>
        <taxon>Nocardioides</taxon>
    </lineage>
</organism>
<evidence type="ECO:0000313" key="13">
    <source>
        <dbReference type="EMBL" id="MFD1947556.1"/>
    </source>
</evidence>
<dbReference type="InterPro" id="IPR013083">
    <property type="entry name" value="Znf_RING/FYVE/PHD"/>
</dbReference>
<dbReference type="Gene3D" id="6.10.140.1330">
    <property type="match status" value="1"/>
</dbReference>
<feature type="transmembrane region" description="Helical" evidence="10">
    <location>
        <begin position="342"/>
        <end position="363"/>
    </location>
</feature>
<keyword evidence="5 10" id="KW-1133">Transmembrane helix</keyword>
<keyword evidence="8 10" id="KW-0472">Membrane</keyword>
<feature type="transmembrane region" description="Helical" evidence="10">
    <location>
        <begin position="375"/>
        <end position="396"/>
    </location>
</feature>
<proteinExistence type="inferred from homology"/>
<feature type="transmembrane region" description="Helical" evidence="10">
    <location>
        <begin position="86"/>
        <end position="108"/>
    </location>
</feature>
<evidence type="ECO:0000256" key="4">
    <source>
        <dbReference type="ARBA" id="ARBA00022692"/>
    </source>
</evidence>
<dbReference type="SUPFAM" id="SSF57850">
    <property type="entry name" value="RING/U-box"/>
    <property type="match status" value="1"/>
</dbReference>
<dbReference type="PANTHER" id="PTHR10110">
    <property type="entry name" value="SODIUM/HYDROGEN EXCHANGER"/>
    <property type="match status" value="1"/>
</dbReference>
<comment type="caution">
    <text evidence="10">Lacks conserved residue(s) required for the propagation of feature annotation.</text>
</comment>
<keyword evidence="2 10" id="KW-0813">Transport</keyword>
<dbReference type="Gene3D" id="3.30.40.10">
    <property type="entry name" value="Zinc/RING finger domain, C3HC4 (zinc finger)"/>
    <property type="match status" value="1"/>
</dbReference>
<dbReference type="InterPro" id="IPR006153">
    <property type="entry name" value="Cation/H_exchanger_TM"/>
</dbReference>
<evidence type="ECO:0000313" key="14">
    <source>
        <dbReference type="Proteomes" id="UP001597351"/>
    </source>
</evidence>
<evidence type="ECO:0000256" key="5">
    <source>
        <dbReference type="ARBA" id="ARBA00022989"/>
    </source>
</evidence>
<protein>
    <submittedName>
        <fullName evidence="13">Na+/H+ antiporter</fullName>
    </submittedName>
</protein>
<comment type="function">
    <text evidence="10">Na(+)/H(+) antiporter that extrudes sodium in exchange for external protons.</text>
</comment>
<evidence type="ECO:0000256" key="9">
    <source>
        <dbReference type="ARBA" id="ARBA00023201"/>
    </source>
</evidence>
<keyword evidence="6 10" id="KW-0915">Sodium</keyword>
<name>A0ABW4TNJ5_9ACTN</name>
<evidence type="ECO:0000256" key="6">
    <source>
        <dbReference type="ARBA" id="ARBA00023053"/>
    </source>
</evidence>
<dbReference type="Pfam" id="PF02148">
    <property type="entry name" value="zf-UBP"/>
    <property type="match status" value="1"/>
</dbReference>
<keyword evidence="3 10" id="KW-1003">Cell membrane</keyword>
<evidence type="ECO:0000259" key="12">
    <source>
        <dbReference type="PROSITE" id="PS50271"/>
    </source>
</evidence>
<dbReference type="RefSeq" id="WP_343918756.1">
    <property type="nucleotide sequence ID" value="NZ_BAAAJT010000002.1"/>
</dbReference>
<dbReference type="InterPro" id="IPR018422">
    <property type="entry name" value="Cation/H_exchanger_CPA1"/>
</dbReference>
<feature type="domain" description="UBP-type" evidence="12">
    <location>
        <begin position="537"/>
        <end position="620"/>
    </location>
</feature>
<keyword evidence="10" id="KW-0050">Antiport</keyword>
<keyword evidence="4 10" id="KW-0812">Transmembrane</keyword>
<gene>
    <name evidence="13" type="ORF">ACFSDE_12200</name>
</gene>
<keyword evidence="11" id="KW-0175">Coiled coil</keyword>
<feature type="transmembrane region" description="Helical" evidence="10">
    <location>
        <begin position="57"/>
        <end position="79"/>
    </location>
</feature>
<keyword evidence="7 10" id="KW-0406">Ion transport</keyword>
<feature type="coiled-coil region" evidence="11">
    <location>
        <begin position="507"/>
        <end position="534"/>
    </location>
</feature>
<feature type="transmembrane region" description="Helical" evidence="10">
    <location>
        <begin position="303"/>
        <end position="322"/>
    </location>
</feature>